<dbReference type="PANTHER" id="PTHR37461:SF1">
    <property type="entry name" value="ANTI-SIGMA-K FACTOR RSKA"/>
    <property type="match status" value="1"/>
</dbReference>
<dbReference type="GO" id="GO:0016989">
    <property type="term" value="F:sigma factor antagonist activity"/>
    <property type="evidence" value="ECO:0007669"/>
    <property type="project" value="TreeGrafter"/>
</dbReference>
<evidence type="ECO:0000259" key="13">
    <source>
        <dbReference type="Pfam" id="PF10099"/>
    </source>
</evidence>
<name>A0A0F0LPF7_9MICO</name>
<dbReference type="PATRIC" id="fig|582680.6.peg.853"/>
<evidence type="ECO:0000256" key="9">
    <source>
        <dbReference type="ARBA" id="ARBA00029829"/>
    </source>
</evidence>
<evidence type="ECO:0000256" key="7">
    <source>
        <dbReference type="ARBA" id="ARBA00023136"/>
    </source>
</evidence>
<feature type="transmembrane region" description="Helical" evidence="12">
    <location>
        <begin position="115"/>
        <end position="137"/>
    </location>
</feature>
<dbReference type="STRING" id="582680.RS86_00829"/>
<keyword evidence="3" id="KW-1003">Cell membrane</keyword>
<reference evidence="14 15" key="1">
    <citation type="submission" date="2015-02" db="EMBL/GenBank/DDBJ databases">
        <title>Draft genome sequences of ten Microbacterium spp. with emphasis on heavy metal contaminated environments.</title>
        <authorList>
            <person name="Corretto E."/>
        </authorList>
    </citation>
    <scope>NUCLEOTIDE SEQUENCE [LARGE SCALE GENOMIC DNA]</scope>
    <source>
        <strain evidence="14 15">ARN176</strain>
    </source>
</reference>
<evidence type="ECO:0000256" key="3">
    <source>
        <dbReference type="ARBA" id="ARBA00022475"/>
    </source>
</evidence>
<evidence type="ECO:0000256" key="4">
    <source>
        <dbReference type="ARBA" id="ARBA00022692"/>
    </source>
</evidence>
<evidence type="ECO:0000256" key="5">
    <source>
        <dbReference type="ARBA" id="ARBA00022989"/>
    </source>
</evidence>
<comment type="caution">
    <text evidence="14">The sequence shown here is derived from an EMBL/GenBank/DDBJ whole genome shotgun (WGS) entry which is preliminary data.</text>
</comment>
<keyword evidence="7 12" id="KW-0472">Membrane</keyword>
<proteinExistence type="predicted"/>
<dbReference type="EMBL" id="JYIX01000027">
    <property type="protein sequence ID" value="KJL34574.1"/>
    <property type="molecule type" value="Genomic_DNA"/>
</dbReference>
<dbReference type="InterPro" id="IPR018764">
    <property type="entry name" value="RskA_C"/>
</dbReference>
<feature type="domain" description="Anti-sigma K factor RskA C-terminal" evidence="13">
    <location>
        <begin position="118"/>
        <end position="254"/>
    </location>
</feature>
<evidence type="ECO:0000313" key="14">
    <source>
        <dbReference type="EMBL" id="KJL34574.1"/>
    </source>
</evidence>
<keyword evidence="4 12" id="KW-0812">Transmembrane</keyword>
<evidence type="ECO:0000256" key="2">
    <source>
        <dbReference type="ARBA" id="ARBA00004236"/>
    </source>
</evidence>
<keyword evidence="5 12" id="KW-1133">Transmembrane helix</keyword>
<dbReference type="Proteomes" id="UP000033740">
    <property type="component" value="Unassembled WGS sequence"/>
</dbReference>
<evidence type="ECO:0000256" key="11">
    <source>
        <dbReference type="SAM" id="MobiDB-lite"/>
    </source>
</evidence>
<dbReference type="RefSeq" id="WP_045270944.1">
    <property type="nucleotide sequence ID" value="NZ_JYIX01000027.1"/>
</dbReference>
<dbReference type="Pfam" id="PF10099">
    <property type="entry name" value="RskA_C"/>
    <property type="match status" value="1"/>
</dbReference>
<evidence type="ECO:0000313" key="15">
    <source>
        <dbReference type="Proteomes" id="UP000033740"/>
    </source>
</evidence>
<dbReference type="PANTHER" id="PTHR37461">
    <property type="entry name" value="ANTI-SIGMA-K FACTOR RSKA"/>
    <property type="match status" value="1"/>
</dbReference>
<keyword evidence="8" id="KW-0804">Transcription</keyword>
<comment type="subcellular location">
    <subcellularLocation>
        <location evidence="2">Cell membrane</location>
    </subcellularLocation>
    <subcellularLocation>
        <location evidence="1">Membrane</location>
        <topology evidence="1">Single-pass membrane protein</topology>
    </subcellularLocation>
</comment>
<keyword evidence="6" id="KW-0805">Transcription regulation</keyword>
<evidence type="ECO:0000256" key="12">
    <source>
        <dbReference type="SAM" id="Phobius"/>
    </source>
</evidence>
<evidence type="ECO:0000256" key="8">
    <source>
        <dbReference type="ARBA" id="ARBA00023163"/>
    </source>
</evidence>
<evidence type="ECO:0000256" key="6">
    <source>
        <dbReference type="ARBA" id="ARBA00023015"/>
    </source>
</evidence>
<dbReference type="AlphaFoldDB" id="A0A0F0LPF7"/>
<dbReference type="Gene3D" id="1.10.10.1320">
    <property type="entry name" value="Anti-sigma factor, zinc-finger domain"/>
    <property type="match status" value="1"/>
</dbReference>
<gene>
    <name evidence="14" type="ORF">RS86_00829</name>
</gene>
<organism evidence="14 15">
    <name type="scientific">Microbacterium azadirachtae</name>
    <dbReference type="NCBI Taxonomy" id="582680"/>
    <lineage>
        <taxon>Bacteria</taxon>
        <taxon>Bacillati</taxon>
        <taxon>Actinomycetota</taxon>
        <taxon>Actinomycetes</taxon>
        <taxon>Micrococcales</taxon>
        <taxon>Microbacteriaceae</taxon>
        <taxon>Microbacterium</taxon>
    </lineage>
</organism>
<feature type="region of interest" description="Disordered" evidence="11">
    <location>
        <begin position="79"/>
        <end position="102"/>
    </location>
</feature>
<dbReference type="InterPro" id="IPR041916">
    <property type="entry name" value="Anti_sigma_zinc_sf"/>
</dbReference>
<evidence type="ECO:0000256" key="1">
    <source>
        <dbReference type="ARBA" id="ARBA00004167"/>
    </source>
</evidence>
<dbReference type="GO" id="GO:0005886">
    <property type="term" value="C:plasma membrane"/>
    <property type="evidence" value="ECO:0007669"/>
    <property type="project" value="UniProtKB-SubCell"/>
</dbReference>
<accession>A0A0F0LPF7</accession>
<dbReference type="InterPro" id="IPR051474">
    <property type="entry name" value="Anti-sigma-K/W_factor"/>
</dbReference>
<sequence>MNEPEFAELAAGRSLGALSAADEQRFRAALAEHPDWTAIADDDAGTAALLAEGVPAVAPPPGIRDALLARIAATAQEQGDVAETAGEARPEEAPRAAVSAGAGTVAPSIRRPRRLLFGLAAGLVLLIGLGVGASVVIPQLLRPAAVVALDRIENAPDAAEKTVPLPEGGKATAHWSASMGAAVLVADGLGRLEATQTYELWFVRGSTPVSAGVFEAAQGVTTAQLKGAMHAGDAIAVTVERAGGSPTGKPTSEPILVIPTS</sequence>
<evidence type="ECO:0000256" key="10">
    <source>
        <dbReference type="ARBA" id="ARBA00030803"/>
    </source>
</evidence>
<dbReference type="GO" id="GO:0006417">
    <property type="term" value="P:regulation of translation"/>
    <property type="evidence" value="ECO:0007669"/>
    <property type="project" value="TreeGrafter"/>
</dbReference>
<protein>
    <recommendedName>
        <fullName evidence="10">Regulator of SigK</fullName>
    </recommendedName>
    <alternativeName>
        <fullName evidence="9">Sigma-K anti-sigma factor RskA</fullName>
    </alternativeName>
</protein>
<keyword evidence="15" id="KW-1185">Reference proteome</keyword>